<comment type="caution">
    <text evidence="1">The sequence shown here is derived from an EMBL/GenBank/DDBJ whole genome shotgun (WGS) entry which is preliminary data.</text>
</comment>
<dbReference type="AlphaFoldDB" id="A0AAV7UN40"/>
<dbReference type="Proteomes" id="UP001066276">
    <property type="component" value="Chromosome 3_1"/>
</dbReference>
<proteinExistence type="predicted"/>
<name>A0AAV7UN40_PLEWA</name>
<keyword evidence="2" id="KW-1185">Reference proteome</keyword>
<evidence type="ECO:0000313" key="1">
    <source>
        <dbReference type="EMBL" id="KAJ1190167.1"/>
    </source>
</evidence>
<protein>
    <submittedName>
        <fullName evidence="1">Uncharacterized protein</fullName>
    </submittedName>
</protein>
<organism evidence="1 2">
    <name type="scientific">Pleurodeles waltl</name>
    <name type="common">Iberian ribbed newt</name>
    <dbReference type="NCBI Taxonomy" id="8319"/>
    <lineage>
        <taxon>Eukaryota</taxon>
        <taxon>Metazoa</taxon>
        <taxon>Chordata</taxon>
        <taxon>Craniata</taxon>
        <taxon>Vertebrata</taxon>
        <taxon>Euteleostomi</taxon>
        <taxon>Amphibia</taxon>
        <taxon>Batrachia</taxon>
        <taxon>Caudata</taxon>
        <taxon>Salamandroidea</taxon>
        <taxon>Salamandridae</taxon>
        <taxon>Pleurodelinae</taxon>
        <taxon>Pleurodeles</taxon>
    </lineage>
</organism>
<evidence type="ECO:0000313" key="2">
    <source>
        <dbReference type="Proteomes" id="UP001066276"/>
    </source>
</evidence>
<reference evidence="1" key="1">
    <citation type="journal article" date="2022" name="bioRxiv">
        <title>Sequencing and chromosome-scale assembly of the giantPleurodeles waltlgenome.</title>
        <authorList>
            <person name="Brown T."/>
            <person name="Elewa A."/>
            <person name="Iarovenko S."/>
            <person name="Subramanian E."/>
            <person name="Araus A.J."/>
            <person name="Petzold A."/>
            <person name="Susuki M."/>
            <person name="Suzuki K.-i.T."/>
            <person name="Hayashi T."/>
            <person name="Toyoda A."/>
            <person name="Oliveira C."/>
            <person name="Osipova E."/>
            <person name="Leigh N.D."/>
            <person name="Simon A."/>
            <person name="Yun M.H."/>
        </authorList>
    </citation>
    <scope>NUCLEOTIDE SEQUENCE</scope>
    <source>
        <strain evidence="1">20211129_DDA</strain>
        <tissue evidence="1">Liver</tissue>
    </source>
</reference>
<gene>
    <name evidence="1" type="ORF">NDU88_006906</name>
</gene>
<sequence>MLLSTARLQLIFQSWARFFNTHEEARESVEEKPKSGNDWPGFLFYQCLDEALASVRLEKKLLLEQGHPMGSKILARIFHCLWTALILLHPTREHED</sequence>
<dbReference type="EMBL" id="JANPWB010000005">
    <property type="protein sequence ID" value="KAJ1190167.1"/>
    <property type="molecule type" value="Genomic_DNA"/>
</dbReference>
<accession>A0AAV7UN40</accession>